<evidence type="ECO:0000313" key="1">
    <source>
        <dbReference type="EMBL" id="EGC20987.1"/>
    </source>
</evidence>
<reference evidence="1 2" key="1">
    <citation type="submission" date="2011-01" db="EMBL/GenBank/DDBJ databases">
        <authorList>
            <person name="Muzny D."/>
            <person name="Qin X."/>
            <person name="Deng J."/>
            <person name="Jiang H."/>
            <person name="Liu Y."/>
            <person name="Qu J."/>
            <person name="Song X.-Z."/>
            <person name="Zhang L."/>
            <person name="Thornton R."/>
            <person name="Coyle M."/>
            <person name="Francisco L."/>
            <person name="Jackson L."/>
            <person name="Javaid M."/>
            <person name="Korchina V."/>
            <person name="Kovar C."/>
            <person name="Mata R."/>
            <person name="Mathew T."/>
            <person name="Ngo R."/>
            <person name="Nguyen L."/>
            <person name="Nguyen N."/>
            <person name="Okwuonu G."/>
            <person name="Ongeri F."/>
            <person name="Pham C."/>
            <person name="Simmons D."/>
            <person name="Wilczek-Boney K."/>
            <person name="Hale W."/>
            <person name="Jakkamsetti A."/>
            <person name="Pham P."/>
            <person name="Ruth R."/>
            <person name="San Lucas F."/>
            <person name="Warren J."/>
            <person name="Zhang J."/>
            <person name="Zhao Z."/>
            <person name="Zhou C."/>
            <person name="Zhu D."/>
            <person name="Lee S."/>
            <person name="Bess C."/>
            <person name="Blankenburg K."/>
            <person name="Forbes L."/>
            <person name="Fu Q."/>
            <person name="Gubbala S."/>
            <person name="Hirani K."/>
            <person name="Jayaseelan J.C."/>
            <person name="Lara F."/>
            <person name="Munidasa M."/>
            <person name="Palculict T."/>
            <person name="Patil S."/>
            <person name="Pu L.-L."/>
            <person name="Saada N."/>
            <person name="Tang L."/>
            <person name="Weissenberger G."/>
            <person name="Zhu Y."/>
            <person name="Hemphill L."/>
            <person name="Shang Y."/>
            <person name="Youmans B."/>
            <person name="Ayvaz T."/>
            <person name="Ross M."/>
            <person name="Santibanez J."/>
            <person name="Aqrawi P."/>
            <person name="Gross S."/>
            <person name="Joshi V."/>
            <person name="Fowler G."/>
            <person name="Nazareth L."/>
            <person name="Reid J."/>
            <person name="Worley K."/>
            <person name="Petrosino J."/>
            <person name="Highlander S."/>
            <person name="Gibbs R."/>
        </authorList>
    </citation>
    <scope>NUCLEOTIDE SEQUENCE [LARGE SCALE GENOMIC DNA]</scope>
    <source>
        <strain evidence="1 2">DSM 16608</strain>
    </source>
</reference>
<accession>F0F429</accession>
<dbReference type="EMBL" id="AEWX01000004">
    <property type="protein sequence ID" value="EGC20987.1"/>
    <property type="molecule type" value="Genomic_DNA"/>
</dbReference>
<sequence length="42" mass="4756">MSITSFIPNGKNIRLLPHVPLLEKKGRADDRIRLTPGHKFMG</sequence>
<protein>
    <submittedName>
        <fullName evidence="1">Uncharacterized protein</fullName>
    </submittedName>
</protein>
<gene>
    <name evidence="1" type="ORF">HMPREF9141_0345</name>
</gene>
<organism evidence="1 2">
    <name type="scientific">Prevotella multiformis DSM 16608</name>
    <dbReference type="NCBI Taxonomy" id="888743"/>
    <lineage>
        <taxon>Bacteria</taxon>
        <taxon>Pseudomonadati</taxon>
        <taxon>Bacteroidota</taxon>
        <taxon>Bacteroidia</taxon>
        <taxon>Bacteroidales</taxon>
        <taxon>Prevotellaceae</taxon>
        <taxon>Prevotella</taxon>
    </lineage>
</organism>
<proteinExistence type="predicted"/>
<dbReference type="HOGENOM" id="CLU_3255845_0_0_10"/>
<name>F0F429_9BACT</name>
<evidence type="ECO:0000313" key="2">
    <source>
        <dbReference type="Proteomes" id="UP000005697"/>
    </source>
</evidence>
<comment type="caution">
    <text evidence="1">The sequence shown here is derived from an EMBL/GenBank/DDBJ whole genome shotgun (WGS) entry which is preliminary data.</text>
</comment>
<dbReference type="Proteomes" id="UP000005697">
    <property type="component" value="Unassembled WGS sequence"/>
</dbReference>
<keyword evidence="2" id="KW-1185">Reference proteome</keyword>
<dbReference type="AlphaFoldDB" id="F0F429"/>